<organism evidence="1 2">
    <name type="scientific">Paenibacillus wenxiniae</name>
    <dbReference type="NCBI Taxonomy" id="1636843"/>
    <lineage>
        <taxon>Bacteria</taxon>
        <taxon>Bacillati</taxon>
        <taxon>Bacillota</taxon>
        <taxon>Bacilli</taxon>
        <taxon>Bacillales</taxon>
        <taxon>Paenibacillaceae</taxon>
        <taxon>Paenibacillus</taxon>
    </lineage>
</organism>
<comment type="caution">
    <text evidence="1">The sequence shown here is derived from an EMBL/GenBank/DDBJ whole genome shotgun (WGS) entry which is preliminary data.</text>
</comment>
<dbReference type="InterPro" id="IPR020023">
    <property type="entry name" value="PseG"/>
</dbReference>
<name>A0ABW4RHF5_9BACL</name>
<dbReference type="EC" id="3.6.1.57" evidence="1"/>
<keyword evidence="1" id="KW-0378">Hydrolase</keyword>
<gene>
    <name evidence="1" type="primary">pseG</name>
    <name evidence="1" type="ORF">ACFSC9_08800</name>
</gene>
<dbReference type="RefSeq" id="WP_347326750.1">
    <property type="nucleotide sequence ID" value="NZ_JBCGUH010000015.1"/>
</dbReference>
<protein>
    <submittedName>
        <fullName evidence="1">UDP-2,4-diacetamido-2,4, 6-trideoxy-beta-L-altropyranose hydrolase</fullName>
        <ecNumber evidence="1">3.6.1.57</ecNumber>
    </submittedName>
</protein>
<dbReference type="SUPFAM" id="SSF53756">
    <property type="entry name" value="UDP-Glycosyltransferase/glycogen phosphorylase"/>
    <property type="match status" value="1"/>
</dbReference>
<dbReference type="Gene3D" id="3.40.50.11190">
    <property type="match status" value="1"/>
</dbReference>
<reference evidence="2" key="1">
    <citation type="journal article" date="2019" name="Int. J. Syst. Evol. Microbiol.">
        <title>The Global Catalogue of Microorganisms (GCM) 10K type strain sequencing project: providing services to taxonomists for standard genome sequencing and annotation.</title>
        <authorList>
            <consortium name="The Broad Institute Genomics Platform"/>
            <consortium name="The Broad Institute Genome Sequencing Center for Infectious Disease"/>
            <person name="Wu L."/>
            <person name="Ma J."/>
        </authorList>
    </citation>
    <scope>NUCLEOTIDE SEQUENCE [LARGE SCALE GENOMIC DNA]</scope>
    <source>
        <strain evidence="2">CCUG 54950</strain>
    </source>
</reference>
<evidence type="ECO:0000313" key="2">
    <source>
        <dbReference type="Proteomes" id="UP001597233"/>
    </source>
</evidence>
<dbReference type="Gene3D" id="3.40.50.2000">
    <property type="entry name" value="Glycogen Phosphorylase B"/>
    <property type="match status" value="1"/>
</dbReference>
<dbReference type="Proteomes" id="UP001597233">
    <property type="component" value="Unassembled WGS sequence"/>
</dbReference>
<keyword evidence="2" id="KW-1185">Reference proteome</keyword>
<sequence>MKVIAFRVDASSTIGIGHIKRCLTLADQLNTTIDEVKIIFICNDLLPKLIKSEIEYKGCELKLISSPPTKEEFNPLEDAYETRQILVEQQHVDLLIIDHYQIDSIWEQLFVDIVPQILVIDDLANRMHTCHALLDQNLYDNFEQRYKNLVPEQCTLFLGPEFLLLRNEFYEHLNQYKQDYHSLTHIALSFGGSDPTGEITRILMMIPEFRRYLPHLVFHVVAGPANIEASRIEQHCNELNDVFFYNDPPIAELFSQMDLVIGAGGVMMWERCFIGLPSAVITVAENQIESVIEAEKNELIWHLGYTDQITSGKLIEFLVHVCSNLDELQKKNKSCRMFMQQTRSSLTHPIIKWFKQKEAI</sequence>
<proteinExistence type="predicted"/>
<dbReference type="NCBIfam" id="TIGR03590">
    <property type="entry name" value="PseG"/>
    <property type="match status" value="1"/>
</dbReference>
<dbReference type="GO" id="GO:0016787">
    <property type="term" value="F:hydrolase activity"/>
    <property type="evidence" value="ECO:0007669"/>
    <property type="project" value="UniProtKB-KW"/>
</dbReference>
<accession>A0ABW4RHF5</accession>
<dbReference type="EMBL" id="JBHUEH010000013">
    <property type="protein sequence ID" value="MFD1885625.1"/>
    <property type="molecule type" value="Genomic_DNA"/>
</dbReference>
<evidence type="ECO:0000313" key="1">
    <source>
        <dbReference type="EMBL" id="MFD1885625.1"/>
    </source>
</evidence>